<keyword evidence="10" id="KW-0539">Nucleus</keyword>
<dbReference type="PROSITE" id="PS50280">
    <property type="entry name" value="SET"/>
    <property type="match status" value="1"/>
</dbReference>
<feature type="compositionally biased region" description="Basic residues" evidence="15">
    <location>
        <begin position="699"/>
        <end position="712"/>
    </location>
</feature>
<dbReference type="InterPro" id="IPR037841">
    <property type="entry name" value="SET_SETD1A/B"/>
</dbReference>
<keyword evidence="4" id="KW-0808">Transferase</keyword>
<dbReference type="FunFam" id="2.170.270.10:FF:000010">
    <property type="entry name" value="Histone-lysine N-methyltransferase"/>
    <property type="match status" value="1"/>
</dbReference>
<evidence type="ECO:0000259" key="16">
    <source>
        <dbReference type="PROSITE" id="PS50102"/>
    </source>
</evidence>
<dbReference type="InterPro" id="IPR001214">
    <property type="entry name" value="SET_dom"/>
</dbReference>
<evidence type="ECO:0000256" key="5">
    <source>
        <dbReference type="ARBA" id="ARBA00022691"/>
    </source>
</evidence>
<dbReference type="InterPro" id="IPR000504">
    <property type="entry name" value="RRM_dom"/>
</dbReference>
<feature type="domain" description="Post-SET" evidence="18">
    <location>
        <begin position="1754"/>
        <end position="1770"/>
    </location>
</feature>
<comment type="subcellular location">
    <subcellularLocation>
        <location evidence="1">Nucleus</location>
    </subcellularLocation>
</comment>
<feature type="compositionally biased region" description="Basic and acidic residues" evidence="15">
    <location>
        <begin position="1301"/>
        <end position="1316"/>
    </location>
</feature>
<dbReference type="SMART" id="SM00317">
    <property type="entry name" value="SET"/>
    <property type="match status" value="1"/>
</dbReference>
<dbReference type="PANTHER" id="PTHR45814:SF2">
    <property type="entry name" value="HISTONE-LYSINE N-METHYLTRANSFERASE SETD1"/>
    <property type="match status" value="1"/>
</dbReference>
<dbReference type="EMBL" id="LR899014">
    <property type="protein sequence ID" value="CAD7092481.1"/>
    <property type="molecule type" value="Genomic_DNA"/>
</dbReference>
<keyword evidence="8" id="KW-0805">Transcription regulation</keyword>
<dbReference type="EC" id="2.1.1.354" evidence="2"/>
<feature type="region of interest" description="Disordered" evidence="15">
    <location>
        <begin position="1566"/>
        <end position="1587"/>
    </location>
</feature>
<dbReference type="CDD" id="cd12304">
    <property type="entry name" value="RRM_Set1"/>
    <property type="match status" value="1"/>
</dbReference>
<dbReference type="InterPro" id="IPR003616">
    <property type="entry name" value="Post-SET_dom"/>
</dbReference>
<dbReference type="GO" id="GO:0140999">
    <property type="term" value="F:histone H3K4 trimethyltransferase activity"/>
    <property type="evidence" value="ECO:0007669"/>
    <property type="project" value="UniProtKB-EC"/>
</dbReference>
<dbReference type="GO" id="GO:0048188">
    <property type="term" value="C:Set1C/COMPASS complex"/>
    <property type="evidence" value="ECO:0007669"/>
    <property type="project" value="InterPro"/>
</dbReference>
<dbReference type="GO" id="GO:0032259">
    <property type="term" value="P:methylation"/>
    <property type="evidence" value="ECO:0007669"/>
    <property type="project" value="UniProtKB-KW"/>
</dbReference>
<feature type="compositionally biased region" description="Basic and acidic residues" evidence="15">
    <location>
        <begin position="1192"/>
        <end position="1222"/>
    </location>
</feature>
<dbReference type="InterPro" id="IPR012677">
    <property type="entry name" value="Nucleotide-bd_a/b_plait_sf"/>
</dbReference>
<evidence type="ECO:0000256" key="15">
    <source>
        <dbReference type="SAM" id="MobiDB-lite"/>
    </source>
</evidence>
<dbReference type="SMART" id="SM00508">
    <property type="entry name" value="PostSET"/>
    <property type="match status" value="1"/>
</dbReference>
<feature type="region of interest" description="Disordered" evidence="15">
    <location>
        <begin position="647"/>
        <end position="783"/>
    </location>
</feature>
<dbReference type="SUPFAM" id="SSF82199">
    <property type="entry name" value="SET domain"/>
    <property type="match status" value="1"/>
</dbReference>
<dbReference type="InParanoid" id="A0A7R8Z1D7"/>
<keyword evidence="3" id="KW-0489">Methyltransferase</keyword>
<feature type="compositionally biased region" description="Polar residues" evidence="15">
    <location>
        <begin position="1085"/>
        <end position="1096"/>
    </location>
</feature>
<evidence type="ECO:0000256" key="8">
    <source>
        <dbReference type="ARBA" id="ARBA00023015"/>
    </source>
</evidence>
<feature type="region of interest" description="Disordered" evidence="15">
    <location>
        <begin position="1527"/>
        <end position="1547"/>
    </location>
</feature>
<feature type="region of interest" description="Disordered" evidence="15">
    <location>
        <begin position="343"/>
        <end position="432"/>
    </location>
</feature>
<keyword evidence="6" id="KW-0156">Chromatin regulator</keyword>
<feature type="compositionally biased region" description="Basic and acidic residues" evidence="15">
    <location>
        <begin position="663"/>
        <end position="677"/>
    </location>
</feature>
<dbReference type="SUPFAM" id="SSF54928">
    <property type="entry name" value="RNA-binding domain, RBD"/>
    <property type="match status" value="1"/>
</dbReference>
<evidence type="ECO:0000256" key="6">
    <source>
        <dbReference type="ARBA" id="ARBA00022853"/>
    </source>
</evidence>
<feature type="region of interest" description="Disordered" evidence="15">
    <location>
        <begin position="971"/>
        <end position="1383"/>
    </location>
</feature>
<feature type="compositionally biased region" description="Basic and acidic residues" evidence="15">
    <location>
        <begin position="1268"/>
        <end position="1278"/>
    </location>
</feature>
<dbReference type="Proteomes" id="UP000594454">
    <property type="component" value="Chromosome 6"/>
</dbReference>
<feature type="region of interest" description="Disordered" evidence="15">
    <location>
        <begin position="542"/>
        <end position="631"/>
    </location>
</feature>
<feature type="compositionally biased region" description="Low complexity" evidence="15">
    <location>
        <begin position="1258"/>
        <end position="1267"/>
    </location>
</feature>
<accession>A0A7R8Z1D7</accession>
<feature type="domain" description="SET" evidence="17">
    <location>
        <begin position="1631"/>
        <end position="1748"/>
    </location>
</feature>
<feature type="compositionally biased region" description="Low complexity" evidence="15">
    <location>
        <begin position="1053"/>
        <end position="1062"/>
    </location>
</feature>
<keyword evidence="20" id="KW-1185">Reference proteome</keyword>
<dbReference type="FunCoup" id="A0A7R8Z1D7">
    <property type="interactions" value="783"/>
</dbReference>
<feature type="region of interest" description="Disordered" evidence="15">
    <location>
        <begin position="32"/>
        <end position="58"/>
    </location>
</feature>
<feature type="domain" description="RRM" evidence="16">
    <location>
        <begin position="132"/>
        <end position="205"/>
    </location>
</feature>
<dbReference type="GO" id="GO:0003723">
    <property type="term" value="F:RNA binding"/>
    <property type="evidence" value="ECO:0007669"/>
    <property type="project" value="UniProtKB-UniRule"/>
</dbReference>
<name>A0A7R8Z1D7_HERIL</name>
<feature type="compositionally biased region" description="Basic and acidic residues" evidence="15">
    <location>
        <begin position="423"/>
        <end position="432"/>
    </location>
</feature>
<dbReference type="OrthoDB" id="308383at2759"/>
<proteinExistence type="predicted"/>
<keyword evidence="9" id="KW-0804">Transcription</keyword>
<feature type="compositionally biased region" description="Basic and acidic residues" evidence="15">
    <location>
        <begin position="1571"/>
        <end position="1582"/>
    </location>
</feature>
<protein>
    <recommendedName>
        <fullName evidence="2">[histone H3]-lysine(4) N-trimethyltransferase</fullName>
        <ecNumber evidence="2">2.1.1.354</ecNumber>
    </recommendedName>
</protein>
<evidence type="ECO:0000256" key="10">
    <source>
        <dbReference type="ARBA" id="ARBA00023242"/>
    </source>
</evidence>
<feature type="compositionally biased region" description="Gly residues" evidence="15">
    <location>
        <begin position="38"/>
        <end position="50"/>
    </location>
</feature>
<evidence type="ECO:0000256" key="13">
    <source>
        <dbReference type="ARBA" id="ARBA00049129"/>
    </source>
</evidence>
<dbReference type="SMART" id="SM01291">
    <property type="entry name" value="N-SET"/>
    <property type="match status" value="1"/>
</dbReference>
<feature type="compositionally biased region" description="Polar residues" evidence="15">
    <location>
        <begin position="679"/>
        <end position="692"/>
    </location>
</feature>
<dbReference type="PANTHER" id="PTHR45814">
    <property type="entry name" value="HISTONE-LYSINE N-METHYLTRANSFERASE SETD1"/>
    <property type="match status" value="1"/>
</dbReference>
<evidence type="ECO:0000256" key="7">
    <source>
        <dbReference type="ARBA" id="ARBA00022884"/>
    </source>
</evidence>
<feature type="compositionally biased region" description="Basic and acidic residues" evidence="15">
    <location>
        <begin position="1113"/>
        <end position="1122"/>
    </location>
</feature>
<evidence type="ECO:0000256" key="12">
    <source>
        <dbReference type="ARBA" id="ARBA00047583"/>
    </source>
</evidence>
<comment type="catalytic activity">
    <reaction evidence="12">
        <text>N(6)-methyl-L-lysyl(4)-[histone H3] + S-adenosyl-L-methionine = N(6),N(6)-dimethyl-L-lysyl(4)-[histone H3] + S-adenosyl-L-homocysteine + H(+)</text>
        <dbReference type="Rhea" id="RHEA:60268"/>
        <dbReference type="Rhea" id="RHEA-COMP:15540"/>
        <dbReference type="Rhea" id="RHEA-COMP:15543"/>
        <dbReference type="ChEBI" id="CHEBI:15378"/>
        <dbReference type="ChEBI" id="CHEBI:57856"/>
        <dbReference type="ChEBI" id="CHEBI:59789"/>
        <dbReference type="ChEBI" id="CHEBI:61929"/>
        <dbReference type="ChEBI" id="CHEBI:61976"/>
    </reaction>
</comment>
<gene>
    <name evidence="19" type="ORF">HERILL_LOCUS14838</name>
</gene>
<dbReference type="Gene3D" id="3.30.70.330">
    <property type="match status" value="1"/>
</dbReference>
<dbReference type="PROSITE" id="PS50102">
    <property type="entry name" value="RRM"/>
    <property type="match status" value="1"/>
</dbReference>
<evidence type="ECO:0000259" key="17">
    <source>
        <dbReference type="PROSITE" id="PS50280"/>
    </source>
</evidence>
<dbReference type="CDD" id="cd19169">
    <property type="entry name" value="SET_SETD1"/>
    <property type="match status" value="1"/>
</dbReference>
<dbReference type="InterPro" id="IPR024657">
    <property type="entry name" value="COMPASS_Set1_N-SET"/>
</dbReference>
<comment type="catalytic activity">
    <reaction evidence="11">
        <text>L-lysyl(4)-[histone H3] + 3 S-adenosyl-L-methionine = N(6),N(6),N(6)-trimethyl-L-lysyl(4)-[histone H3] + 3 S-adenosyl-L-homocysteine + 3 H(+)</text>
        <dbReference type="Rhea" id="RHEA:60260"/>
        <dbReference type="Rhea" id="RHEA-COMP:15537"/>
        <dbReference type="Rhea" id="RHEA-COMP:15547"/>
        <dbReference type="ChEBI" id="CHEBI:15378"/>
        <dbReference type="ChEBI" id="CHEBI:29969"/>
        <dbReference type="ChEBI" id="CHEBI:57856"/>
        <dbReference type="ChEBI" id="CHEBI:59789"/>
        <dbReference type="ChEBI" id="CHEBI:61961"/>
        <dbReference type="EC" id="2.1.1.354"/>
    </reaction>
</comment>
<dbReference type="Pfam" id="PF00856">
    <property type="entry name" value="SET"/>
    <property type="match status" value="1"/>
</dbReference>
<reference evidence="19 20" key="1">
    <citation type="submission" date="2020-11" db="EMBL/GenBank/DDBJ databases">
        <authorList>
            <person name="Wallbank WR R."/>
            <person name="Pardo Diaz C."/>
            <person name="Kozak K."/>
            <person name="Martin S."/>
            <person name="Jiggins C."/>
            <person name="Moest M."/>
            <person name="Warren A I."/>
            <person name="Generalovic N T."/>
            <person name="Byers J.R.P. K."/>
            <person name="Montejo-Kovacevich G."/>
            <person name="Yen C E."/>
        </authorList>
    </citation>
    <scope>NUCLEOTIDE SEQUENCE [LARGE SCALE GENOMIC DNA]</scope>
</reference>
<dbReference type="Pfam" id="PF00076">
    <property type="entry name" value="RRM_1"/>
    <property type="match status" value="1"/>
</dbReference>
<dbReference type="Gene3D" id="2.170.270.10">
    <property type="entry name" value="SET domain"/>
    <property type="match status" value="1"/>
</dbReference>
<dbReference type="Pfam" id="PF11764">
    <property type="entry name" value="N-SET"/>
    <property type="match status" value="1"/>
</dbReference>
<feature type="region of interest" description="Disordered" evidence="15">
    <location>
        <begin position="1403"/>
        <end position="1451"/>
    </location>
</feature>
<dbReference type="InterPro" id="IPR046341">
    <property type="entry name" value="SET_dom_sf"/>
</dbReference>
<keyword evidence="7 14" id="KW-0694">RNA-binding</keyword>
<evidence type="ECO:0000313" key="20">
    <source>
        <dbReference type="Proteomes" id="UP000594454"/>
    </source>
</evidence>
<comment type="catalytic activity">
    <reaction evidence="13">
        <text>N(6),N(6)-dimethyl-L-lysyl(4)-[histone H3] + S-adenosyl-L-methionine = N(6),N(6),N(6)-trimethyl-L-lysyl(4)-[histone H3] + S-adenosyl-L-homocysteine + H(+)</text>
        <dbReference type="Rhea" id="RHEA:60272"/>
        <dbReference type="Rhea" id="RHEA-COMP:15537"/>
        <dbReference type="Rhea" id="RHEA-COMP:15540"/>
        <dbReference type="ChEBI" id="CHEBI:15378"/>
        <dbReference type="ChEBI" id="CHEBI:57856"/>
        <dbReference type="ChEBI" id="CHEBI:59789"/>
        <dbReference type="ChEBI" id="CHEBI:61961"/>
        <dbReference type="ChEBI" id="CHEBI:61976"/>
    </reaction>
</comment>
<feature type="compositionally biased region" description="Polar residues" evidence="15">
    <location>
        <begin position="593"/>
        <end position="603"/>
    </location>
</feature>
<feature type="compositionally biased region" description="Basic and acidic residues" evidence="15">
    <location>
        <begin position="1422"/>
        <end position="1451"/>
    </location>
</feature>
<dbReference type="InterPro" id="IPR035979">
    <property type="entry name" value="RBD_domain_sf"/>
</dbReference>
<evidence type="ECO:0000256" key="4">
    <source>
        <dbReference type="ARBA" id="ARBA00022679"/>
    </source>
</evidence>
<feature type="compositionally biased region" description="Basic and acidic residues" evidence="15">
    <location>
        <begin position="362"/>
        <end position="414"/>
    </location>
</feature>
<evidence type="ECO:0000256" key="11">
    <source>
        <dbReference type="ARBA" id="ARBA00047571"/>
    </source>
</evidence>
<feature type="compositionally biased region" description="Basic and acidic residues" evidence="15">
    <location>
        <begin position="1168"/>
        <end position="1177"/>
    </location>
</feature>
<dbReference type="InterPro" id="IPR044570">
    <property type="entry name" value="Set1-like"/>
</dbReference>
<evidence type="ECO:0000256" key="1">
    <source>
        <dbReference type="ARBA" id="ARBA00004123"/>
    </source>
</evidence>
<feature type="compositionally biased region" description="Polar residues" evidence="15">
    <location>
        <begin position="1371"/>
        <end position="1380"/>
    </location>
</feature>
<feature type="compositionally biased region" description="Basic and acidic residues" evidence="15">
    <location>
        <begin position="622"/>
        <end position="631"/>
    </location>
</feature>
<evidence type="ECO:0000256" key="2">
    <source>
        <dbReference type="ARBA" id="ARBA00012182"/>
    </source>
</evidence>
<feature type="compositionally biased region" description="Low complexity" evidence="15">
    <location>
        <begin position="1336"/>
        <end position="1353"/>
    </location>
</feature>
<dbReference type="SMART" id="SM00360">
    <property type="entry name" value="RRM"/>
    <property type="match status" value="1"/>
</dbReference>
<feature type="region of interest" description="Disordered" evidence="15">
    <location>
        <begin position="310"/>
        <end position="330"/>
    </location>
</feature>
<evidence type="ECO:0000259" key="18">
    <source>
        <dbReference type="PROSITE" id="PS50868"/>
    </source>
</evidence>
<sequence>MEKCCIDIFPVRKKEHGQTTQSQDKRFIFGRSDEKRMNGGGVDGGRGGPPAGQPGHKAQKNFKLLFDPYLVKGATKVYRFDGVVPNDPTYPTVNPRDPRNPLARIRQRVEPHVIPVPRFKIDQNYIGEPPAIEITITNINDNIDKQFLSGMMEKCGSFDELHIYYHPVTNKHLGLARVVFESIKAARLCVEKYNQKSVMGKVLNVFLDPFGEKCKQNFDNLTKEKKPQASVQPPINQIPPQSQPPVAQVVPHPSAHLSLGAASVSGIYRNETVKAEYHHLEYTSDGVTDILTASTSSAATYYHDREREYDRYASSHSRERYEDDRGRDRDRLREKDHDRYYDKKDSRRWEKERKHHHYHHKSERERERKGHSRELDGDRWDSHRDRERKDKDRYYDRKDRDRDRDRDRERENSKYGRSSYGSSKDREYSEREFAERDYAGRDYGREWEYSKFAEKGYKNNHVYGSVYSPAVVPSPANPYAVAPPLPPDPSVVTYSFQHPPLPVQSAWPTSMAWSGEAAPIPPTATVPLPISSAQESWDDVQHNWGEAKPPLPNHEPPKSANSHSWDDVKPPPPRNHSPAGDETPNWDDDLDNSKPTITPSKISSPIEIEKKDKVVAASSPPKNEDEHSNVDLDTRIAMMFKEKSFGTAPPFLQLESSDSENEGTNKKAEEEDTKRGIENASQAGSTPPYKNSTETDPHSRRKQSKIKKKEKKKSNGDDGASDISSSEDEILLSKGSYSPSRPAHGIKKDEDKMSLSSLSSSDAKVHVDERQGPLAPFPPGSKEHSLMSSYIYPPGAQPYYYGSYDPYQTSHYLTHPNYMPAYIPGFQHLMPQQMEGSQYPSSHNQYSGPAKSRNDYIFDSLVKGTDPYVATIKEVVKRFTEELKQILKRDFNKKMIENTAYKKFEAWWDEQERNKNNKESLSNDTTTQTSVSVKVDKAPDINQLINSNRDNLDFSGYSGLGLRASIPKLPSFRRIRKQPTPVRQDEEDSQKQLSDQEDMVQASDSEKEDDNAMKGKIIYTRPTEAENVPRKRKGSTSSFFTTSSEEEEESSDSEIASDTSSISDDELEIRKVHRKEGREKKIYSDSDSGNENSFAQNHAAKPKIYSDSDSDDDKPGKAKNSENKLLGSPEFDEISKDGSFSPISKPPPTPGRESPSTTTDDAAAPKKSIFEYDRIYSDSEEEREYQERRRRNTEYMEQIEREFQEEQARRQREEEQENKPKDSLTLSLKEGGLPSPDIPLTPDITKIPPTPGAKLGLSIPSSPFDIIPPKEKEKEKPPRTKKLTKTRNTEPISKKAAAAKAQDKNKGKSKEKDNREINGISRTCLEMDILDEEASKASPASSDGGSSQASQVALEHCYSLPPTASPPPEPFNNSDATTQKLGADLLAHDHGYTTSQTVSAVPAVVEPPPPAPAPTTTKASRAKKETSKASKKKEEEKPKKAEKKKREPSPVPIEEIKRKFVPTENYKPRDVRGEMMMLYEFLTKGIDTEDIEYLKRSYEYLLQDDANSYWLNATHWVDHCQTDRTYLPPPPLKKRKKDEEVHRHTTGSARTEGFYKVDVKEKAKHKYHHAKTYETERSRQEAEDQGLAKAVTKMQGISREARSNQRRLLTAFSLIAESDLLKFNQLKFRKKNLKFAKSAIHDWGLFAMEPIAADEMVIEYVGQMIRPVVADLREAKYEAIGIGSSYLFRIDMESIIDATKCGNLARFINHSCNPNCYAKVITIESEKKIVIYSKQAIGVNEEITYDYKFPLEDEKIPCLCGAQGCRGTLN</sequence>
<evidence type="ECO:0000256" key="9">
    <source>
        <dbReference type="ARBA" id="ARBA00023163"/>
    </source>
</evidence>
<keyword evidence="5" id="KW-0949">S-adenosyl-L-methionine</keyword>
<evidence type="ECO:0000256" key="14">
    <source>
        <dbReference type="PROSITE-ProRule" id="PRU00176"/>
    </source>
</evidence>
<evidence type="ECO:0000313" key="19">
    <source>
        <dbReference type="EMBL" id="CAD7092481.1"/>
    </source>
</evidence>
<feature type="compositionally biased region" description="Basic and acidic residues" evidence="15">
    <location>
        <begin position="343"/>
        <end position="352"/>
    </location>
</feature>
<evidence type="ECO:0000256" key="3">
    <source>
        <dbReference type="ARBA" id="ARBA00022603"/>
    </source>
</evidence>
<dbReference type="PROSITE" id="PS50868">
    <property type="entry name" value="POST_SET"/>
    <property type="match status" value="1"/>
</dbReference>
<organism evidence="19 20">
    <name type="scientific">Hermetia illucens</name>
    <name type="common">Black soldier fly</name>
    <dbReference type="NCBI Taxonomy" id="343691"/>
    <lineage>
        <taxon>Eukaryota</taxon>
        <taxon>Metazoa</taxon>
        <taxon>Ecdysozoa</taxon>
        <taxon>Arthropoda</taxon>
        <taxon>Hexapoda</taxon>
        <taxon>Insecta</taxon>
        <taxon>Pterygota</taxon>
        <taxon>Neoptera</taxon>
        <taxon>Endopterygota</taxon>
        <taxon>Diptera</taxon>
        <taxon>Brachycera</taxon>
        <taxon>Stratiomyomorpha</taxon>
        <taxon>Stratiomyidae</taxon>
        <taxon>Hermetiinae</taxon>
        <taxon>Hermetia</taxon>
    </lineage>
</organism>